<organism evidence="1 2">
    <name type="scientific">Flavipsychrobacter stenotrophus</name>
    <dbReference type="NCBI Taxonomy" id="2077091"/>
    <lineage>
        <taxon>Bacteria</taxon>
        <taxon>Pseudomonadati</taxon>
        <taxon>Bacteroidota</taxon>
        <taxon>Chitinophagia</taxon>
        <taxon>Chitinophagales</taxon>
        <taxon>Chitinophagaceae</taxon>
        <taxon>Flavipsychrobacter</taxon>
    </lineage>
</organism>
<proteinExistence type="predicted"/>
<name>A0A2S7T135_9BACT</name>
<gene>
    <name evidence="1" type="ORF">CJD36_002530</name>
</gene>
<protein>
    <submittedName>
        <fullName evidence="1">Uncharacterized protein</fullName>
    </submittedName>
</protein>
<dbReference type="Proteomes" id="UP000239872">
    <property type="component" value="Unassembled WGS sequence"/>
</dbReference>
<evidence type="ECO:0000313" key="2">
    <source>
        <dbReference type="Proteomes" id="UP000239872"/>
    </source>
</evidence>
<sequence>MFANNSNNIMKIIFDMENVKAINVKIDIDDVINHQTIITGITTDIGITYFDIPTFCTNFKISDKTVRRRLEVVKKNTDSWRYFITPDYKHKIYVSSGLASVKYTTKTKSVKEEYIQFLKAYSWRLKGTLSPEFCHTAESSRKSIEALFSAIKKHFVKSQIIMWYVTEKNPNQMGYHCHFVLGSPDLNYEALSTWLRNYFGSTNGLFKANRRHTNTKFECFDYQDHIKLFNWIDYIIKQMQLHPDSYGWCDNIM</sequence>
<dbReference type="AlphaFoldDB" id="A0A2S7T135"/>
<keyword evidence="2" id="KW-1185">Reference proteome</keyword>
<reference evidence="1 2" key="1">
    <citation type="submission" date="2018-01" db="EMBL/GenBank/DDBJ databases">
        <title>A novel member of the phylum Bacteroidetes isolated from glacier ice.</title>
        <authorList>
            <person name="Liu Q."/>
            <person name="Xin Y.-H."/>
        </authorList>
    </citation>
    <scope>NUCLEOTIDE SEQUENCE [LARGE SCALE GENOMIC DNA]</scope>
    <source>
        <strain evidence="1 2">RB1R16</strain>
    </source>
</reference>
<comment type="caution">
    <text evidence="1">The sequence shown here is derived from an EMBL/GenBank/DDBJ whole genome shotgun (WGS) entry which is preliminary data.</text>
</comment>
<dbReference type="EMBL" id="PPSL01000001">
    <property type="protein sequence ID" value="PQJ12638.1"/>
    <property type="molecule type" value="Genomic_DNA"/>
</dbReference>
<accession>A0A2S7T135</accession>
<evidence type="ECO:0000313" key="1">
    <source>
        <dbReference type="EMBL" id="PQJ12638.1"/>
    </source>
</evidence>